<feature type="domain" description="SpoVT-AbrB" evidence="2">
    <location>
        <begin position="7"/>
        <end position="52"/>
    </location>
</feature>
<organism evidence="3 4">
    <name type="scientific">Secundilactobacillus malefermentans</name>
    <dbReference type="NCBI Taxonomy" id="176292"/>
    <lineage>
        <taxon>Bacteria</taxon>
        <taxon>Bacillati</taxon>
        <taxon>Bacillota</taxon>
        <taxon>Bacilli</taxon>
        <taxon>Lactobacillales</taxon>
        <taxon>Lactobacillaceae</taxon>
        <taxon>Secundilactobacillus</taxon>
    </lineage>
</organism>
<dbReference type="Gene3D" id="2.10.260.10">
    <property type="match status" value="1"/>
</dbReference>
<dbReference type="EMBL" id="PUFO01000084">
    <property type="protein sequence ID" value="TDG73694.1"/>
    <property type="molecule type" value="Genomic_DNA"/>
</dbReference>
<reference evidence="3 4" key="1">
    <citation type="journal article" date="2019" name="Appl. Microbiol. Biotechnol.">
        <title>Uncovering carbohydrate metabolism through a genotype-phenotype association study of 56 lactic acid bacteria genomes.</title>
        <authorList>
            <person name="Buron-Moles G."/>
            <person name="Chailyan A."/>
            <person name="Dolejs I."/>
            <person name="Forster J."/>
            <person name="Miks M.H."/>
        </authorList>
    </citation>
    <scope>NUCLEOTIDE SEQUENCE [LARGE SCALE GENOMIC DNA]</scope>
    <source>
        <strain evidence="3 4">ATCC 49373</strain>
    </source>
</reference>
<dbReference type="GO" id="GO:0097351">
    <property type="term" value="F:toxin sequestering activity"/>
    <property type="evidence" value="ECO:0007669"/>
    <property type="project" value="InterPro"/>
</dbReference>
<evidence type="ECO:0000259" key="2">
    <source>
        <dbReference type="PROSITE" id="PS51740"/>
    </source>
</evidence>
<dbReference type="PROSITE" id="PS51740">
    <property type="entry name" value="SPOVT_ABRB"/>
    <property type="match status" value="1"/>
</dbReference>
<dbReference type="GO" id="GO:0003677">
    <property type="term" value="F:DNA binding"/>
    <property type="evidence" value="ECO:0007669"/>
    <property type="project" value="UniProtKB-UniRule"/>
</dbReference>
<protein>
    <recommendedName>
        <fullName evidence="2">SpoVT-AbrB domain-containing protein</fullName>
    </recommendedName>
</protein>
<dbReference type="STRING" id="1122149.FD44_GL000755"/>
<dbReference type="SMART" id="SM00966">
    <property type="entry name" value="SpoVT_AbrB"/>
    <property type="match status" value="1"/>
</dbReference>
<name>A0A4R5NHV9_9LACO</name>
<dbReference type="Proteomes" id="UP000294854">
    <property type="component" value="Unassembled WGS sequence"/>
</dbReference>
<keyword evidence="1" id="KW-0238">DNA-binding</keyword>
<dbReference type="SUPFAM" id="SSF89447">
    <property type="entry name" value="AbrB/MazE/MraZ-like"/>
    <property type="match status" value="1"/>
</dbReference>
<dbReference type="PANTHER" id="PTHR40516">
    <property type="entry name" value="ANTITOXIN CHPS-RELATED"/>
    <property type="match status" value="1"/>
</dbReference>
<keyword evidence="4" id="KW-1185">Reference proteome</keyword>
<dbReference type="InterPro" id="IPR037914">
    <property type="entry name" value="SpoVT-AbrB_sf"/>
</dbReference>
<sequence length="83" mass="9472">MTSKSETKLTKWGNSLAIRIPKDLLEQLDMKEQDTVEISQQDGAIVINPKQTAIQELLRDYDKQQPYPFDIVDKGEPVGKELI</sequence>
<dbReference type="InterPro" id="IPR007159">
    <property type="entry name" value="SpoVT-AbrB_dom"/>
</dbReference>
<dbReference type="Pfam" id="PF04014">
    <property type="entry name" value="MazE_antitoxin"/>
    <property type="match status" value="1"/>
</dbReference>
<proteinExistence type="predicted"/>
<evidence type="ECO:0000256" key="1">
    <source>
        <dbReference type="PROSITE-ProRule" id="PRU01076"/>
    </source>
</evidence>
<gene>
    <name evidence="3" type="ORF">C5L31_000941</name>
</gene>
<evidence type="ECO:0000313" key="3">
    <source>
        <dbReference type="EMBL" id="TDG73694.1"/>
    </source>
</evidence>
<evidence type="ECO:0000313" key="4">
    <source>
        <dbReference type="Proteomes" id="UP000294854"/>
    </source>
</evidence>
<dbReference type="AlphaFoldDB" id="A0A4R5NHV9"/>
<dbReference type="InterPro" id="IPR039052">
    <property type="entry name" value="Antitox_PemI-like"/>
</dbReference>
<accession>A0A4R5NHV9</accession>
<comment type="caution">
    <text evidence="3">The sequence shown here is derived from an EMBL/GenBank/DDBJ whole genome shotgun (WGS) entry which is preliminary data.</text>
</comment>
<dbReference type="RefSeq" id="WP_010619144.1">
    <property type="nucleotide sequence ID" value="NZ_PUFO01000084.1"/>
</dbReference>
<dbReference type="PANTHER" id="PTHR40516:SF1">
    <property type="entry name" value="ANTITOXIN CHPS-RELATED"/>
    <property type="match status" value="1"/>
</dbReference>